<proteinExistence type="predicted"/>
<protein>
    <submittedName>
        <fullName evidence="5">Transmembrane protein</fullName>
    </submittedName>
</protein>
<feature type="region of interest" description="Disordered" evidence="1">
    <location>
        <begin position="68"/>
        <end position="231"/>
    </location>
</feature>
<evidence type="ECO:0000313" key="5">
    <source>
        <dbReference type="WBParaSite" id="ASIM_0001587701-mRNA-1"/>
    </source>
</evidence>
<reference evidence="5" key="1">
    <citation type="submission" date="2017-02" db="UniProtKB">
        <authorList>
            <consortium name="WormBaseParasite"/>
        </authorList>
    </citation>
    <scope>IDENTIFICATION</scope>
</reference>
<reference evidence="3 4" key="2">
    <citation type="submission" date="2018-11" db="EMBL/GenBank/DDBJ databases">
        <authorList>
            <consortium name="Pathogen Informatics"/>
        </authorList>
    </citation>
    <scope>NUCLEOTIDE SEQUENCE [LARGE SCALE GENOMIC DNA]</scope>
</reference>
<keyword evidence="2" id="KW-0472">Membrane</keyword>
<gene>
    <name evidence="3" type="ORF">ASIM_LOCUS15284</name>
</gene>
<accession>A0A0M3K4I6</accession>
<feature type="compositionally biased region" description="Low complexity" evidence="1">
    <location>
        <begin position="196"/>
        <end position="229"/>
    </location>
</feature>
<keyword evidence="2" id="KW-1133">Transmembrane helix</keyword>
<dbReference type="WBParaSite" id="ASIM_0001587701-mRNA-1">
    <property type="protein sequence ID" value="ASIM_0001587701-mRNA-1"/>
    <property type="gene ID" value="ASIM_0001587701"/>
</dbReference>
<feature type="compositionally biased region" description="Basic residues" evidence="1">
    <location>
        <begin position="68"/>
        <end position="83"/>
    </location>
</feature>
<feature type="compositionally biased region" description="Basic residues" evidence="1">
    <location>
        <begin position="91"/>
        <end position="101"/>
    </location>
</feature>
<keyword evidence="2" id="KW-0812">Transmembrane</keyword>
<feature type="transmembrane region" description="Helical" evidence="2">
    <location>
        <begin position="20"/>
        <end position="46"/>
    </location>
</feature>
<feature type="compositionally biased region" description="Basic and acidic residues" evidence="1">
    <location>
        <begin position="364"/>
        <end position="373"/>
    </location>
</feature>
<feature type="compositionally biased region" description="Basic and acidic residues" evidence="1">
    <location>
        <begin position="178"/>
        <end position="192"/>
    </location>
</feature>
<feature type="compositionally biased region" description="Low complexity" evidence="1">
    <location>
        <begin position="353"/>
        <end position="363"/>
    </location>
</feature>
<evidence type="ECO:0000256" key="2">
    <source>
        <dbReference type="SAM" id="Phobius"/>
    </source>
</evidence>
<sequence length="393" mass="42518">MSGIPRDAWIKLTQSIASLHAAVVALIIFVVIFCVIQLISIIYKFYVLRKHTRQRKLERLHFARLRAARAPSTKRGRGRHLKRDRSTSRQSARHKSGRKQFRSGEPSRRATLRLSLSHDDDQPKYSVKGGRGKNERGDNKRDRQKSPLDDDGSSLSGGRAVQIELPPGEQAQESEDVAPEKKATLGKWDAKWPRKSSSSSLSNRSDSAVDSASSKSTNSASSSNTGNDNPALMAQDSLMMVNDKKLLPLEISAQANLLKENRNGKTAPYSDPAVTAKTTDDNLFQADKQAPIQLKTDEGSTVSTKTAAEKPPTVVEIPGTALTLSTSDASTAKGIIILSENTVTTANLGTLPDASKPSDQSSKSNDDSFKKDGSSSGAKAQVRGKVLELTIGV</sequence>
<feature type="region of interest" description="Disordered" evidence="1">
    <location>
        <begin position="348"/>
        <end position="381"/>
    </location>
</feature>
<keyword evidence="4" id="KW-1185">Reference proteome</keyword>
<evidence type="ECO:0000313" key="3">
    <source>
        <dbReference type="EMBL" id="VDK54699.1"/>
    </source>
</evidence>
<feature type="compositionally biased region" description="Basic and acidic residues" evidence="1">
    <location>
        <begin position="132"/>
        <end position="148"/>
    </location>
</feature>
<evidence type="ECO:0000256" key="1">
    <source>
        <dbReference type="SAM" id="MobiDB-lite"/>
    </source>
</evidence>
<dbReference type="EMBL" id="UYRR01032224">
    <property type="protein sequence ID" value="VDK54699.1"/>
    <property type="molecule type" value="Genomic_DNA"/>
</dbReference>
<dbReference type="AlphaFoldDB" id="A0A0M3K4I6"/>
<name>A0A0M3K4I6_ANISI</name>
<dbReference type="Proteomes" id="UP000267096">
    <property type="component" value="Unassembled WGS sequence"/>
</dbReference>
<organism evidence="5">
    <name type="scientific">Anisakis simplex</name>
    <name type="common">Herring worm</name>
    <dbReference type="NCBI Taxonomy" id="6269"/>
    <lineage>
        <taxon>Eukaryota</taxon>
        <taxon>Metazoa</taxon>
        <taxon>Ecdysozoa</taxon>
        <taxon>Nematoda</taxon>
        <taxon>Chromadorea</taxon>
        <taxon>Rhabditida</taxon>
        <taxon>Spirurina</taxon>
        <taxon>Ascaridomorpha</taxon>
        <taxon>Ascaridoidea</taxon>
        <taxon>Anisakidae</taxon>
        <taxon>Anisakis</taxon>
        <taxon>Anisakis simplex complex</taxon>
    </lineage>
</organism>
<evidence type="ECO:0000313" key="4">
    <source>
        <dbReference type="Proteomes" id="UP000267096"/>
    </source>
</evidence>